<dbReference type="AlphaFoldDB" id="A0A1F6CQZ8"/>
<comment type="caution">
    <text evidence="3">The sequence shown here is derived from an EMBL/GenBank/DDBJ whole genome shotgun (WGS) entry which is preliminary data.</text>
</comment>
<reference evidence="3 4" key="1">
    <citation type="journal article" date="2016" name="Nat. Commun.">
        <title>Thousands of microbial genomes shed light on interconnected biogeochemical processes in an aquifer system.</title>
        <authorList>
            <person name="Anantharaman K."/>
            <person name="Brown C.T."/>
            <person name="Hug L.A."/>
            <person name="Sharon I."/>
            <person name="Castelle C.J."/>
            <person name="Probst A.J."/>
            <person name="Thomas B.C."/>
            <person name="Singh A."/>
            <person name="Wilkins M.J."/>
            <person name="Karaoz U."/>
            <person name="Brodie E.L."/>
            <person name="Williams K.H."/>
            <person name="Hubbard S.S."/>
            <person name="Banfield J.F."/>
        </authorList>
    </citation>
    <scope>NUCLEOTIDE SEQUENCE [LARGE SCALE GENOMIC DNA]</scope>
</reference>
<gene>
    <name evidence="3" type="ORF">A2704_04655</name>
</gene>
<comment type="similarity">
    <text evidence="1">Belongs to the NAD(P)-dependent epimerase/dehydratase family.</text>
</comment>
<name>A0A1F6CQZ8_9BACT</name>
<dbReference type="Gene3D" id="3.40.50.720">
    <property type="entry name" value="NAD(P)-binding Rossmann-like Domain"/>
    <property type="match status" value="1"/>
</dbReference>
<dbReference type="PROSITE" id="PS51257">
    <property type="entry name" value="PROKAR_LIPOPROTEIN"/>
    <property type="match status" value="1"/>
</dbReference>
<accession>A0A1F6CQZ8</accession>
<sequence>MKTCVITGGTGFLGCHTAEAFLREGYHVRLFDTRPLDEPSLIGKVEMITGDIRDRSALDRACMGADLVIHAAAAFPTHGTAKFIYSVNVGGTENVLEAARTAGVRRVIFISSTTVYGLQEGRGQKEETFFAPIDPYAETKIIGERLFLDAWKKHHLETVILRPKTIIGPGRLGAFQILFEWIANSGAVFILGDGKNVIQLLAVEDFVSAIVLGSRAPCSGEIFHFGTNQYRTVREDLSDLIGHAGTSSRLVFIPRVPAEAILSVLYGLRLSPLAAWQYKSASQDATVNTDKAKLMFSWTPRFSNFLTMRNNYDWYVRNRTELKKKRGNTHRDVWNLKLMKILEWIS</sequence>
<dbReference type="InterPro" id="IPR001509">
    <property type="entry name" value="Epimerase_deHydtase"/>
</dbReference>
<feature type="domain" description="NAD-dependent epimerase/dehydratase" evidence="2">
    <location>
        <begin position="5"/>
        <end position="217"/>
    </location>
</feature>
<evidence type="ECO:0000313" key="4">
    <source>
        <dbReference type="Proteomes" id="UP000176445"/>
    </source>
</evidence>
<evidence type="ECO:0000256" key="1">
    <source>
        <dbReference type="ARBA" id="ARBA00007637"/>
    </source>
</evidence>
<proteinExistence type="inferred from homology"/>
<dbReference type="InterPro" id="IPR036291">
    <property type="entry name" value="NAD(P)-bd_dom_sf"/>
</dbReference>
<dbReference type="Proteomes" id="UP000176445">
    <property type="component" value="Unassembled WGS sequence"/>
</dbReference>
<evidence type="ECO:0000313" key="3">
    <source>
        <dbReference type="EMBL" id="OGG51461.1"/>
    </source>
</evidence>
<dbReference type="Pfam" id="PF01370">
    <property type="entry name" value="Epimerase"/>
    <property type="match status" value="1"/>
</dbReference>
<evidence type="ECO:0000259" key="2">
    <source>
        <dbReference type="Pfam" id="PF01370"/>
    </source>
</evidence>
<organism evidence="3 4">
    <name type="scientific">Candidatus Kaiserbacteria bacterium RIFCSPHIGHO2_01_FULL_54_36b</name>
    <dbReference type="NCBI Taxonomy" id="1798483"/>
    <lineage>
        <taxon>Bacteria</taxon>
        <taxon>Candidatus Kaiseribacteriota</taxon>
    </lineage>
</organism>
<protein>
    <recommendedName>
        <fullName evidence="2">NAD-dependent epimerase/dehydratase domain-containing protein</fullName>
    </recommendedName>
</protein>
<dbReference type="SUPFAM" id="SSF51735">
    <property type="entry name" value="NAD(P)-binding Rossmann-fold domains"/>
    <property type="match status" value="1"/>
</dbReference>
<dbReference type="PANTHER" id="PTHR43000">
    <property type="entry name" value="DTDP-D-GLUCOSE 4,6-DEHYDRATASE-RELATED"/>
    <property type="match status" value="1"/>
</dbReference>
<dbReference type="EMBL" id="MFKW01000028">
    <property type="protein sequence ID" value="OGG51461.1"/>
    <property type="molecule type" value="Genomic_DNA"/>
</dbReference>